<proteinExistence type="predicted"/>
<evidence type="ECO:0000313" key="1">
    <source>
        <dbReference type="EMBL" id="GEU38951.1"/>
    </source>
</evidence>
<sequence>MSRTSGSDGLSRLRMIEVQAEVCLTGYSDEIYPIVSRTFSSDGAITAAYDRGIMLERVWITDSKAIKAVFLDFYKDKFSCHDSPVSFPSMLPANQLSIHDRDSLEVMISFNEIKTVVWDCGSQKAPGLDGYSFMFIKKFWELLDHDIHKFVVNFFSIGKFPQCSNSSFITLIPKVSNPLFIKDYIPISLISLHYKIIAKILANRLSKLIDSIISPEQSAFISDWKILNGPLILARSLIGTRNVKRN</sequence>
<dbReference type="EMBL" id="BKCJ010001114">
    <property type="protein sequence ID" value="GEU38951.1"/>
    <property type="molecule type" value="Genomic_DNA"/>
</dbReference>
<comment type="caution">
    <text evidence="1">The sequence shown here is derived from an EMBL/GenBank/DDBJ whole genome shotgun (WGS) entry which is preliminary data.</text>
</comment>
<reference evidence="1" key="1">
    <citation type="journal article" date="2019" name="Sci. Rep.">
        <title>Draft genome of Tanacetum cinerariifolium, the natural source of mosquito coil.</title>
        <authorList>
            <person name="Yamashiro T."/>
            <person name="Shiraishi A."/>
            <person name="Satake H."/>
            <person name="Nakayama K."/>
        </authorList>
    </citation>
    <scope>NUCLEOTIDE SEQUENCE</scope>
</reference>
<dbReference type="AlphaFoldDB" id="A0A6L2JPE0"/>
<dbReference type="InterPro" id="IPR052343">
    <property type="entry name" value="Retrotransposon-Effector_Assoc"/>
</dbReference>
<name>A0A6L2JPE0_TANCI</name>
<protein>
    <submittedName>
        <fullName evidence="1">Transposon TX1 uncharacterized</fullName>
    </submittedName>
</protein>
<gene>
    <name evidence="1" type="ORF">Tci_010929</name>
</gene>
<dbReference type="PANTHER" id="PTHR46890">
    <property type="entry name" value="NON-LTR RETROLELEMENT REVERSE TRANSCRIPTASE-LIKE PROTEIN-RELATED"/>
    <property type="match status" value="1"/>
</dbReference>
<dbReference type="PANTHER" id="PTHR46890:SF50">
    <property type="entry name" value="RNA-DIRECTED DNA POLYMERASE, EUKARYOTA, REVERSE TRANSCRIPTASE ZINC-BINDING DOMAIN PROTEIN-RELATED"/>
    <property type="match status" value="1"/>
</dbReference>
<accession>A0A6L2JPE0</accession>
<organism evidence="1">
    <name type="scientific">Tanacetum cinerariifolium</name>
    <name type="common">Dalmatian daisy</name>
    <name type="synonym">Chrysanthemum cinerariifolium</name>
    <dbReference type="NCBI Taxonomy" id="118510"/>
    <lineage>
        <taxon>Eukaryota</taxon>
        <taxon>Viridiplantae</taxon>
        <taxon>Streptophyta</taxon>
        <taxon>Embryophyta</taxon>
        <taxon>Tracheophyta</taxon>
        <taxon>Spermatophyta</taxon>
        <taxon>Magnoliopsida</taxon>
        <taxon>eudicotyledons</taxon>
        <taxon>Gunneridae</taxon>
        <taxon>Pentapetalae</taxon>
        <taxon>asterids</taxon>
        <taxon>campanulids</taxon>
        <taxon>Asterales</taxon>
        <taxon>Asteraceae</taxon>
        <taxon>Asteroideae</taxon>
        <taxon>Anthemideae</taxon>
        <taxon>Anthemidinae</taxon>
        <taxon>Tanacetum</taxon>
    </lineage>
</organism>